<dbReference type="Proteomes" id="UP001233271">
    <property type="component" value="Chromosome 1"/>
</dbReference>
<reference evidence="1" key="1">
    <citation type="journal article" date="2023" name="BMC Genomics">
        <title>Chromosome-level genome assemblies of Cutaneotrichosporon spp. (Trichosporonales, Basidiomycota) reveal imbalanced evolution between nucleotide sequences and chromosome synteny.</title>
        <authorList>
            <person name="Kobayashi Y."/>
            <person name="Kayamori A."/>
            <person name="Aoki K."/>
            <person name="Shiwa Y."/>
            <person name="Matsutani M."/>
            <person name="Fujita N."/>
            <person name="Sugita T."/>
            <person name="Iwasaki W."/>
            <person name="Tanaka N."/>
            <person name="Takashima M."/>
        </authorList>
    </citation>
    <scope>NUCLEOTIDE SEQUENCE</scope>
    <source>
        <strain evidence="1">HIS019</strain>
    </source>
</reference>
<organism evidence="1 2">
    <name type="scientific">Cutaneotrichosporon cavernicola</name>
    <dbReference type="NCBI Taxonomy" id="279322"/>
    <lineage>
        <taxon>Eukaryota</taxon>
        <taxon>Fungi</taxon>
        <taxon>Dikarya</taxon>
        <taxon>Basidiomycota</taxon>
        <taxon>Agaricomycotina</taxon>
        <taxon>Tremellomycetes</taxon>
        <taxon>Trichosporonales</taxon>
        <taxon>Trichosporonaceae</taxon>
        <taxon>Cutaneotrichosporon</taxon>
    </lineage>
</organism>
<dbReference type="AlphaFoldDB" id="A0AA48ID25"/>
<dbReference type="RefSeq" id="XP_060452729.1">
    <property type="nucleotide sequence ID" value="XM_060597467.1"/>
</dbReference>
<dbReference type="GeneID" id="85491334"/>
<gene>
    <name evidence="1" type="ORF">CcaverHIS019_0101810</name>
</gene>
<evidence type="ECO:0000313" key="2">
    <source>
        <dbReference type="Proteomes" id="UP001233271"/>
    </source>
</evidence>
<keyword evidence="2" id="KW-1185">Reference proteome</keyword>
<proteinExistence type="predicted"/>
<sequence length="258" mass="28516">MGESRCKVYSEGLCGPNNEWFTPKQKQLTGRIRAALSCYGVPIHTSGDTVWEEIVSAYQHAFPTLSLHPPASYRKLYDDHDDLNQQVKTYKEHGVDLDLLTAAEREEGLEVLQELGAVKRPKFVIGSVPSYISSEQLQLFISRPLIPFTDIDDQLAARFVAYRRVLTGNVTGFAYPGFWEDAQAEFGSRFPRLLAHSPGSWSSRVQGQATGGQPAAAYIKKSAEEFFLAGIDSNLLTADERAAGTTAADMIERLARLG</sequence>
<name>A0AA48ID25_9TREE</name>
<protein>
    <submittedName>
        <fullName evidence="1">Uncharacterized protein</fullName>
    </submittedName>
</protein>
<dbReference type="EMBL" id="AP028212">
    <property type="protein sequence ID" value="BEI87463.1"/>
    <property type="molecule type" value="Genomic_DNA"/>
</dbReference>
<accession>A0AA48ID25</accession>
<evidence type="ECO:0000313" key="1">
    <source>
        <dbReference type="EMBL" id="BEI87463.1"/>
    </source>
</evidence>
<dbReference type="KEGG" id="ccac:CcaHIS019_0101810"/>